<dbReference type="PANTHER" id="PTHR35529:SF1">
    <property type="entry name" value="MANGANESE EFFLUX PUMP MNTP-RELATED"/>
    <property type="match status" value="1"/>
</dbReference>
<gene>
    <name evidence="8" type="primary">mntP</name>
    <name evidence="9" type="ORF">SAMN05216495_10516</name>
</gene>
<feature type="transmembrane region" description="Helical" evidence="8">
    <location>
        <begin position="136"/>
        <end position="158"/>
    </location>
</feature>
<feature type="transmembrane region" description="Helical" evidence="8">
    <location>
        <begin position="6"/>
        <end position="26"/>
    </location>
</feature>
<dbReference type="OMA" id="WHFGLFQ"/>
<evidence type="ECO:0000256" key="8">
    <source>
        <dbReference type="HAMAP-Rule" id="MF_01521"/>
    </source>
</evidence>
<evidence type="ECO:0000256" key="5">
    <source>
        <dbReference type="ARBA" id="ARBA00023065"/>
    </source>
</evidence>
<accession>A0A1H2VVZ7</accession>
<dbReference type="PANTHER" id="PTHR35529">
    <property type="entry name" value="MANGANESE EFFLUX PUMP MNTP-RELATED"/>
    <property type="match status" value="1"/>
</dbReference>
<comment type="function">
    <text evidence="8">Probably functions as a manganese efflux pump.</text>
</comment>
<dbReference type="AlphaFoldDB" id="A0A1H2VVZ7"/>
<dbReference type="EMBL" id="FNOP01000005">
    <property type="protein sequence ID" value="SDW72528.1"/>
    <property type="molecule type" value="Genomic_DNA"/>
</dbReference>
<comment type="caution">
    <text evidence="9">The sequence shown here is derived from an EMBL/GenBank/DDBJ whole genome shotgun (WGS) entry which is preliminary data.</text>
</comment>
<evidence type="ECO:0000256" key="2">
    <source>
        <dbReference type="ARBA" id="ARBA00022475"/>
    </source>
</evidence>
<evidence type="ECO:0000256" key="3">
    <source>
        <dbReference type="ARBA" id="ARBA00022692"/>
    </source>
</evidence>
<comment type="subcellular location">
    <subcellularLocation>
        <location evidence="8">Cell membrane</location>
        <topology evidence="8">Multi-pass membrane protein</topology>
    </subcellularLocation>
</comment>
<reference evidence="9 10" key="1">
    <citation type="submission" date="2016-10" db="EMBL/GenBank/DDBJ databases">
        <authorList>
            <person name="Varghese N."/>
            <person name="Submissions S."/>
        </authorList>
    </citation>
    <scope>NUCLEOTIDE SEQUENCE [LARGE SCALE GENOMIC DNA]</scope>
    <source>
        <strain evidence="9 10">WCC6</strain>
    </source>
</reference>
<dbReference type="Proteomes" id="UP000182379">
    <property type="component" value="Unassembled WGS sequence"/>
</dbReference>
<keyword evidence="3 8" id="KW-0812">Transmembrane</keyword>
<proteinExistence type="inferred from homology"/>
<name>A0A1H2VVZ7_ACIFE</name>
<evidence type="ECO:0000313" key="10">
    <source>
        <dbReference type="Proteomes" id="UP000182379"/>
    </source>
</evidence>
<dbReference type="InterPro" id="IPR003810">
    <property type="entry name" value="Mntp/YtaF"/>
</dbReference>
<keyword evidence="6 8" id="KW-0472">Membrane</keyword>
<keyword evidence="7 8" id="KW-0464">Manganese</keyword>
<evidence type="ECO:0000256" key="6">
    <source>
        <dbReference type="ARBA" id="ARBA00023136"/>
    </source>
</evidence>
<feature type="transmembrane region" description="Helical" evidence="8">
    <location>
        <begin position="68"/>
        <end position="86"/>
    </location>
</feature>
<keyword evidence="2 8" id="KW-1003">Cell membrane</keyword>
<keyword evidence="4 8" id="KW-1133">Transmembrane helix</keyword>
<dbReference type="InterPro" id="IPR022929">
    <property type="entry name" value="Put_MntP"/>
</dbReference>
<evidence type="ECO:0000313" key="9">
    <source>
        <dbReference type="EMBL" id="SDW72528.1"/>
    </source>
</evidence>
<keyword evidence="5 8" id="KW-0406">Ion transport</keyword>
<dbReference type="Pfam" id="PF02659">
    <property type="entry name" value="Mntp"/>
    <property type="match status" value="1"/>
</dbReference>
<dbReference type="RefSeq" id="WP_012937461.1">
    <property type="nucleotide sequence ID" value="NZ_CALAKB010000006.1"/>
</dbReference>
<evidence type="ECO:0000256" key="4">
    <source>
        <dbReference type="ARBA" id="ARBA00022989"/>
    </source>
</evidence>
<sequence>MNALTLFLLAVSLSMDAFAVSVCGGLKMEGRERFKGGLIFGAWFGVFQAVMPLVGYELGSHFAKVADTYSHWIIFAILAYIGWNMIQEAGEDQEKEKITGFRTMLGLAVATSLDALGVGVGFAFLDIQILPAVLEIGTITFCLSFLGCACGSLIGMWGKARAEQAGGFVLLLIGLKAVIEHYGILDNWTPFLF</sequence>
<feature type="transmembrane region" description="Helical" evidence="8">
    <location>
        <begin position="107"/>
        <end position="130"/>
    </location>
</feature>
<evidence type="ECO:0000256" key="7">
    <source>
        <dbReference type="ARBA" id="ARBA00023211"/>
    </source>
</evidence>
<dbReference type="GO" id="GO:0005886">
    <property type="term" value="C:plasma membrane"/>
    <property type="evidence" value="ECO:0007669"/>
    <property type="project" value="UniProtKB-SubCell"/>
</dbReference>
<organism evidence="9 10">
    <name type="scientific">Acidaminococcus fermentans</name>
    <dbReference type="NCBI Taxonomy" id="905"/>
    <lineage>
        <taxon>Bacteria</taxon>
        <taxon>Bacillati</taxon>
        <taxon>Bacillota</taxon>
        <taxon>Negativicutes</taxon>
        <taxon>Acidaminococcales</taxon>
        <taxon>Acidaminococcaceae</taxon>
        <taxon>Acidaminococcus</taxon>
    </lineage>
</organism>
<dbReference type="GeneID" id="78333812"/>
<dbReference type="GO" id="GO:0005384">
    <property type="term" value="F:manganese ion transmembrane transporter activity"/>
    <property type="evidence" value="ECO:0007669"/>
    <property type="project" value="UniProtKB-UniRule"/>
</dbReference>
<comment type="similarity">
    <text evidence="8">Belongs to the MntP (TC 9.B.29) family.</text>
</comment>
<evidence type="ECO:0000256" key="1">
    <source>
        <dbReference type="ARBA" id="ARBA00022448"/>
    </source>
</evidence>
<keyword evidence="1 8" id="KW-0813">Transport</keyword>
<feature type="transmembrane region" description="Helical" evidence="8">
    <location>
        <begin position="38"/>
        <end position="56"/>
    </location>
</feature>
<dbReference type="HAMAP" id="MF_01521">
    <property type="entry name" value="MntP_pump"/>
    <property type="match status" value="1"/>
</dbReference>
<protein>
    <recommendedName>
        <fullName evidence="8">Putative manganese efflux pump MntP</fullName>
    </recommendedName>
</protein>
<feature type="transmembrane region" description="Helical" evidence="8">
    <location>
        <begin position="165"/>
        <end position="184"/>
    </location>
</feature>